<comment type="caution">
    <text evidence="1">The sequence shown here is derived from an EMBL/GenBank/DDBJ whole genome shotgun (WGS) entry which is preliminary data.</text>
</comment>
<name>A0A8H3LSL1_9GLOM</name>
<dbReference type="EMBL" id="BLAL01000208">
    <property type="protein sequence ID" value="GES91952.1"/>
    <property type="molecule type" value="Genomic_DNA"/>
</dbReference>
<dbReference type="Proteomes" id="UP000615446">
    <property type="component" value="Unassembled WGS sequence"/>
</dbReference>
<sequence length="96" mass="11316">MDFAIIYEDGIPWSGNDSLCAINIFLNLWLIIHLNRCVHGNIKELEFNGYDEAIIQYNQEKVFSYWDAEFNKNGINDVWATIFRSHARREGINFEN</sequence>
<protein>
    <submittedName>
        <fullName evidence="1">Uncharacterized protein</fullName>
    </submittedName>
</protein>
<proteinExistence type="predicted"/>
<gene>
    <name evidence="1" type="ORF">RCL2_001875000</name>
</gene>
<evidence type="ECO:0000313" key="1">
    <source>
        <dbReference type="EMBL" id="GES91952.1"/>
    </source>
</evidence>
<organism evidence="1 2">
    <name type="scientific">Rhizophagus clarus</name>
    <dbReference type="NCBI Taxonomy" id="94130"/>
    <lineage>
        <taxon>Eukaryota</taxon>
        <taxon>Fungi</taxon>
        <taxon>Fungi incertae sedis</taxon>
        <taxon>Mucoromycota</taxon>
        <taxon>Glomeromycotina</taxon>
        <taxon>Glomeromycetes</taxon>
        <taxon>Glomerales</taxon>
        <taxon>Glomeraceae</taxon>
        <taxon>Rhizophagus</taxon>
    </lineage>
</organism>
<evidence type="ECO:0000313" key="2">
    <source>
        <dbReference type="Proteomes" id="UP000615446"/>
    </source>
</evidence>
<accession>A0A8H3LSL1</accession>
<reference evidence="1" key="1">
    <citation type="submission" date="2019-10" db="EMBL/GenBank/DDBJ databases">
        <title>Conservation and host-specific expression of non-tandemly repeated heterogenous ribosome RNA gene in arbuscular mycorrhizal fungi.</title>
        <authorList>
            <person name="Maeda T."/>
            <person name="Kobayashi Y."/>
            <person name="Nakagawa T."/>
            <person name="Ezawa T."/>
            <person name="Yamaguchi K."/>
            <person name="Bino T."/>
            <person name="Nishimoto Y."/>
            <person name="Shigenobu S."/>
            <person name="Kawaguchi M."/>
        </authorList>
    </citation>
    <scope>NUCLEOTIDE SEQUENCE</scope>
    <source>
        <strain evidence="1">HR1</strain>
    </source>
</reference>
<dbReference type="AlphaFoldDB" id="A0A8H3LSL1"/>